<dbReference type="InterPro" id="IPR033749">
    <property type="entry name" value="Polyprenyl_synt_CS"/>
</dbReference>
<dbReference type="SUPFAM" id="SSF48576">
    <property type="entry name" value="Terpenoid synthases"/>
    <property type="match status" value="1"/>
</dbReference>
<evidence type="ECO:0000256" key="6">
    <source>
        <dbReference type="RuleBase" id="RU004466"/>
    </source>
</evidence>
<dbReference type="PROSITE" id="PS00723">
    <property type="entry name" value="POLYPRENYL_SYNTHASE_1"/>
    <property type="match status" value="1"/>
</dbReference>
<dbReference type="Pfam" id="PF00348">
    <property type="entry name" value="polyprenyl_synt"/>
    <property type="match status" value="1"/>
</dbReference>
<dbReference type="SFLD" id="SFLDS00005">
    <property type="entry name" value="Isoprenoid_Synthase_Type_I"/>
    <property type="match status" value="1"/>
</dbReference>
<reference evidence="7 8" key="1">
    <citation type="submission" date="2015-06" db="EMBL/GenBank/DDBJ databases">
        <title>New insights into the roles of widespread benthic archaea in carbon and nitrogen cycling.</title>
        <authorList>
            <person name="Lazar C.S."/>
            <person name="Baker B.J."/>
            <person name="Seitz K.W."/>
            <person name="Hyde A.S."/>
            <person name="Dick G.J."/>
            <person name="Hinrichs K.-U."/>
            <person name="Teske A.P."/>
        </authorList>
    </citation>
    <scope>NUCLEOTIDE SEQUENCE [LARGE SCALE GENOMIC DNA]</scope>
    <source>
        <strain evidence="7">SG8-32-1</strain>
    </source>
</reference>
<sequence>MSSLSSQIIESAEKVNKFIKKVVDFDSEPKNLYIAARHIIDAGGKRLRPFIVLKCCKLVGGNEEDALATAASLELLHTFTLIHDDIMDQDEKRRGVPSVHAKWGLPIAIIAGDLLFAKVYDVIIKNTDSSNVTPKRILKVLQEISEATIVLCEGQARDMIFENKETVSESEYLEMIEGKTAALFEASAKCGGLLGGAKTSQAKRLGEFGRYSGIAFQIIDDILALTADEKVLKKPVGNDIREGKRTLIVVHALEHASEIQRKQIIDTLGNKDASSEQIRASIELIDSLGSIKFAKKLAENYIKKAKKTLSIFPATEDREALINLADLIFDRQN</sequence>
<comment type="cofactor">
    <cofactor evidence="1">
        <name>Mg(2+)</name>
        <dbReference type="ChEBI" id="CHEBI:18420"/>
    </cofactor>
</comment>
<proteinExistence type="inferred from homology"/>
<keyword evidence="4" id="KW-0479">Metal-binding</keyword>
<dbReference type="PANTHER" id="PTHR12001:SF85">
    <property type="entry name" value="SHORT CHAIN ISOPRENYL DIPHOSPHATE SYNTHASE"/>
    <property type="match status" value="1"/>
</dbReference>
<dbReference type="GO" id="GO:0008299">
    <property type="term" value="P:isoprenoid biosynthetic process"/>
    <property type="evidence" value="ECO:0007669"/>
    <property type="project" value="InterPro"/>
</dbReference>
<comment type="similarity">
    <text evidence="2 6">Belongs to the FPP/GGPP synthase family.</text>
</comment>
<keyword evidence="5" id="KW-0460">Magnesium</keyword>
<dbReference type="PATRIC" id="fig|1685124.3.peg.828"/>
<dbReference type="EMBL" id="LFWU01000100">
    <property type="protein sequence ID" value="KON31401.1"/>
    <property type="molecule type" value="Genomic_DNA"/>
</dbReference>
<dbReference type="GO" id="GO:0004659">
    <property type="term" value="F:prenyltransferase activity"/>
    <property type="evidence" value="ECO:0007669"/>
    <property type="project" value="InterPro"/>
</dbReference>
<evidence type="ECO:0000256" key="1">
    <source>
        <dbReference type="ARBA" id="ARBA00001946"/>
    </source>
</evidence>
<evidence type="ECO:0000256" key="4">
    <source>
        <dbReference type="ARBA" id="ARBA00022723"/>
    </source>
</evidence>
<name>A0A0M0BT91_9ARCH</name>
<evidence type="ECO:0000256" key="2">
    <source>
        <dbReference type="ARBA" id="ARBA00006706"/>
    </source>
</evidence>
<dbReference type="PANTHER" id="PTHR12001">
    <property type="entry name" value="GERANYLGERANYL PYROPHOSPHATE SYNTHASE"/>
    <property type="match status" value="1"/>
</dbReference>
<evidence type="ECO:0000313" key="7">
    <source>
        <dbReference type="EMBL" id="KON31401.1"/>
    </source>
</evidence>
<gene>
    <name evidence="7" type="ORF">AC477_04210</name>
</gene>
<evidence type="ECO:0008006" key="9">
    <source>
        <dbReference type="Google" id="ProtNLM"/>
    </source>
</evidence>
<protein>
    <recommendedName>
        <fullName evidence="9">Serralysin</fullName>
    </recommendedName>
</protein>
<evidence type="ECO:0000313" key="8">
    <source>
        <dbReference type="Proteomes" id="UP000037237"/>
    </source>
</evidence>
<dbReference type="AlphaFoldDB" id="A0A0M0BT91"/>
<keyword evidence="3 6" id="KW-0808">Transferase</keyword>
<evidence type="ECO:0000256" key="3">
    <source>
        <dbReference type="ARBA" id="ARBA00022679"/>
    </source>
</evidence>
<dbReference type="InterPro" id="IPR000092">
    <property type="entry name" value="Polyprenyl_synt"/>
</dbReference>
<dbReference type="GO" id="GO:0046872">
    <property type="term" value="F:metal ion binding"/>
    <property type="evidence" value="ECO:0007669"/>
    <property type="project" value="UniProtKB-KW"/>
</dbReference>
<evidence type="ECO:0000256" key="5">
    <source>
        <dbReference type="ARBA" id="ARBA00022842"/>
    </source>
</evidence>
<dbReference type="Gene3D" id="1.10.600.10">
    <property type="entry name" value="Farnesyl Diphosphate Synthase"/>
    <property type="match status" value="1"/>
</dbReference>
<dbReference type="CDD" id="cd00685">
    <property type="entry name" value="Trans_IPPS_HT"/>
    <property type="match status" value="1"/>
</dbReference>
<dbReference type="InterPro" id="IPR008949">
    <property type="entry name" value="Isoprenoid_synthase_dom_sf"/>
</dbReference>
<accession>A0A0M0BT91</accession>
<dbReference type="Proteomes" id="UP000037237">
    <property type="component" value="Unassembled WGS sequence"/>
</dbReference>
<dbReference type="SFLD" id="SFLDG01017">
    <property type="entry name" value="Polyprenyl_Transferase_Like"/>
    <property type="match status" value="1"/>
</dbReference>
<comment type="caution">
    <text evidence="7">The sequence shown here is derived from an EMBL/GenBank/DDBJ whole genome shotgun (WGS) entry which is preliminary data.</text>
</comment>
<organism evidence="7 8">
    <name type="scientific">miscellaneous Crenarchaeota group-1 archaeon SG8-32-1</name>
    <dbReference type="NCBI Taxonomy" id="1685124"/>
    <lineage>
        <taxon>Archaea</taxon>
        <taxon>Candidatus Bathyarchaeota</taxon>
        <taxon>MCG-1</taxon>
    </lineage>
</organism>